<dbReference type="EMBL" id="CP025184">
    <property type="protein sequence ID" value="AWV19998.1"/>
    <property type="molecule type" value="Genomic_DNA"/>
</dbReference>
<gene>
    <name evidence="1" type="ORF">RADP37_05490</name>
</gene>
<keyword evidence="1" id="KW-0614">Plasmid</keyword>
<protein>
    <submittedName>
        <fullName evidence="1">Uncharacterized protein</fullName>
    </submittedName>
</protein>
<geneLocation type="plasmid" evidence="1">
    <name>p3-AD2</name>
</geneLocation>
<name>A0A4Y1MPV8_9PROT</name>
<sequence length="86" mass="9125">MAAVKAVRPTHALPGDKAILRALPPGTLLPPNSMAFRAVLGADLRRRMDEAELIADPETREARLFACRALLALSEAVPTAEEGGHA</sequence>
<proteinExistence type="predicted"/>
<evidence type="ECO:0000313" key="1">
    <source>
        <dbReference type="EMBL" id="AWV19998.1"/>
    </source>
</evidence>
<dbReference type="AlphaFoldDB" id="A0A4Y1MPV8"/>
<organism evidence="1">
    <name type="scientific">Roseomonas mucosa</name>
    <dbReference type="NCBI Taxonomy" id="207340"/>
    <lineage>
        <taxon>Bacteria</taxon>
        <taxon>Pseudomonadati</taxon>
        <taxon>Pseudomonadota</taxon>
        <taxon>Alphaproteobacteria</taxon>
        <taxon>Acetobacterales</taxon>
        <taxon>Roseomonadaceae</taxon>
        <taxon>Roseomonas</taxon>
    </lineage>
</organism>
<reference evidence="1" key="1">
    <citation type="submission" date="2017-12" db="EMBL/GenBank/DDBJ databases">
        <authorList>
            <person name="Martens C."/>
            <person name="Dahlstrom E."/>
            <person name="Barbian K."/>
            <person name="Sykora L."/>
            <person name="Ricklefs S."/>
            <person name="Bruno D."/>
            <person name="Anzick I."/>
            <person name="Myles I."/>
            <person name="Datta S.K."/>
        </authorList>
    </citation>
    <scope>NUCLEOTIDE SEQUENCE</scope>
    <source>
        <strain evidence="1">AD2</strain>
        <plasmid evidence="1">p3-AD2</plasmid>
    </source>
</reference>
<accession>A0A4Y1MPV8</accession>